<feature type="region of interest" description="Disordered" evidence="1">
    <location>
        <begin position="1"/>
        <end position="21"/>
    </location>
</feature>
<protein>
    <submittedName>
        <fullName evidence="2">Uncharacterized protein</fullName>
    </submittedName>
</protein>
<evidence type="ECO:0000313" key="3">
    <source>
        <dbReference type="Proteomes" id="UP001470230"/>
    </source>
</evidence>
<evidence type="ECO:0000313" key="2">
    <source>
        <dbReference type="EMBL" id="KAK8843220.1"/>
    </source>
</evidence>
<comment type="caution">
    <text evidence="2">The sequence shown here is derived from an EMBL/GenBank/DDBJ whole genome shotgun (WGS) entry which is preliminary data.</text>
</comment>
<evidence type="ECO:0000256" key="1">
    <source>
        <dbReference type="SAM" id="MobiDB-lite"/>
    </source>
</evidence>
<gene>
    <name evidence="2" type="ORF">M9Y10_025071</name>
</gene>
<dbReference type="Proteomes" id="UP001470230">
    <property type="component" value="Unassembled WGS sequence"/>
</dbReference>
<accession>A0ABR2HAG6</accession>
<keyword evidence="3" id="KW-1185">Reference proteome</keyword>
<sequence length="157" mass="18457">MAECPQKEVIDTQESRADNSHEIEKPVKIKETDPTHLLYPFYEFVTLNKECRKLVEEADYDPIKQFKVAQSLIEGKNNFPLYIALGKQYLELSFSKKHPESIIYYVKMLIKGEIVPRSLTKASQNRDFKKLNSETQFFFVKKSIKNMDNNNLENIFK</sequence>
<reference evidence="2 3" key="1">
    <citation type="submission" date="2024-04" db="EMBL/GenBank/DDBJ databases">
        <title>Tritrichomonas musculus Genome.</title>
        <authorList>
            <person name="Alves-Ferreira E."/>
            <person name="Grigg M."/>
            <person name="Lorenzi H."/>
            <person name="Galac M."/>
        </authorList>
    </citation>
    <scope>NUCLEOTIDE SEQUENCE [LARGE SCALE GENOMIC DNA]</scope>
    <source>
        <strain evidence="2 3">EAF2021</strain>
    </source>
</reference>
<proteinExistence type="predicted"/>
<dbReference type="EMBL" id="JAPFFF010000035">
    <property type="protein sequence ID" value="KAK8843220.1"/>
    <property type="molecule type" value="Genomic_DNA"/>
</dbReference>
<name>A0ABR2HAG6_9EUKA</name>
<organism evidence="2 3">
    <name type="scientific">Tritrichomonas musculus</name>
    <dbReference type="NCBI Taxonomy" id="1915356"/>
    <lineage>
        <taxon>Eukaryota</taxon>
        <taxon>Metamonada</taxon>
        <taxon>Parabasalia</taxon>
        <taxon>Tritrichomonadida</taxon>
        <taxon>Tritrichomonadidae</taxon>
        <taxon>Tritrichomonas</taxon>
    </lineage>
</organism>